<comment type="caution">
    <text evidence="1">The sequence shown here is derived from an EMBL/GenBank/DDBJ whole genome shotgun (WGS) entry which is preliminary data.</text>
</comment>
<organism evidence="1 2">
    <name type="scientific">Zostera marina</name>
    <name type="common">Eelgrass</name>
    <dbReference type="NCBI Taxonomy" id="29655"/>
    <lineage>
        <taxon>Eukaryota</taxon>
        <taxon>Viridiplantae</taxon>
        <taxon>Streptophyta</taxon>
        <taxon>Embryophyta</taxon>
        <taxon>Tracheophyta</taxon>
        <taxon>Spermatophyta</taxon>
        <taxon>Magnoliopsida</taxon>
        <taxon>Liliopsida</taxon>
        <taxon>Zosteraceae</taxon>
        <taxon>Zostera</taxon>
    </lineage>
</organism>
<accession>A0A0K9NS84</accession>
<proteinExistence type="predicted"/>
<reference evidence="2" key="1">
    <citation type="journal article" date="2016" name="Nature">
        <title>The genome of the seagrass Zostera marina reveals angiosperm adaptation to the sea.</title>
        <authorList>
            <person name="Olsen J.L."/>
            <person name="Rouze P."/>
            <person name="Verhelst B."/>
            <person name="Lin Y.-C."/>
            <person name="Bayer T."/>
            <person name="Collen J."/>
            <person name="Dattolo E."/>
            <person name="De Paoli E."/>
            <person name="Dittami S."/>
            <person name="Maumus F."/>
            <person name="Michel G."/>
            <person name="Kersting A."/>
            <person name="Lauritano C."/>
            <person name="Lohaus R."/>
            <person name="Toepel M."/>
            <person name="Tonon T."/>
            <person name="Vanneste K."/>
            <person name="Amirebrahimi M."/>
            <person name="Brakel J."/>
            <person name="Bostroem C."/>
            <person name="Chovatia M."/>
            <person name="Grimwood J."/>
            <person name="Jenkins J.W."/>
            <person name="Jueterbock A."/>
            <person name="Mraz A."/>
            <person name="Stam W.T."/>
            <person name="Tice H."/>
            <person name="Bornberg-Bauer E."/>
            <person name="Green P.J."/>
            <person name="Pearson G.A."/>
            <person name="Procaccini G."/>
            <person name="Duarte C.M."/>
            <person name="Schmutz J."/>
            <person name="Reusch T.B.H."/>
            <person name="Van de Peer Y."/>
        </authorList>
    </citation>
    <scope>NUCLEOTIDE SEQUENCE [LARGE SCALE GENOMIC DNA]</scope>
    <source>
        <strain evidence="2">cv. Finnish</strain>
    </source>
</reference>
<dbReference type="AlphaFoldDB" id="A0A0K9NS84"/>
<keyword evidence="2" id="KW-1185">Reference proteome</keyword>
<dbReference type="Proteomes" id="UP000036987">
    <property type="component" value="Unassembled WGS sequence"/>
</dbReference>
<gene>
    <name evidence="1" type="ORF">ZOSMA_71G00160</name>
</gene>
<protein>
    <submittedName>
        <fullName evidence="1">Uncharacterized protein</fullName>
    </submittedName>
</protein>
<dbReference type="EMBL" id="LFYR01001841">
    <property type="protein sequence ID" value="KMZ58947.1"/>
    <property type="molecule type" value="Genomic_DNA"/>
</dbReference>
<sequence>MRRFGQRLHHRCLLRPSVSPPHTLRLTSAFVRLASAHSSSRLRVHVSHSPLPQSSFVHVYNLRSIIQSVVGHPVGHFPHISPVTPLSTRDVGEARCRSSWLDHNPTGIGSLLCHEIALELKARSLLFLRKFKQVVDMLRDYIPSFKSIVSSNFFPDYLKILPIYIRI</sequence>
<evidence type="ECO:0000313" key="1">
    <source>
        <dbReference type="EMBL" id="KMZ58947.1"/>
    </source>
</evidence>
<name>A0A0K9NS84_ZOSMR</name>
<evidence type="ECO:0000313" key="2">
    <source>
        <dbReference type="Proteomes" id="UP000036987"/>
    </source>
</evidence>
<dbReference type="OrthoDB" id="1741797at2759"/>